<dbReference type="EMBL" id="KV417546">
    <property type="protein sequence ID" value="KZP21588.1"/>
    <property type="molecule type" value="Genomic_DNA"/>
</dbReference>
<dbReference type="Proteomes" id="UP000076532">
    <property type="component" value="Unassembled WGS sequence"/>
</dbReference>
<sequence length="283" mass="30473">MCAARCSLASAQIHNLTPGNLLPRVRSLFASSRTPHGVRAIMPWLSTSLEEVDVAFGPDVDDTTAISCLQLVQICTAVTALTFTLDSSDFSRRREGVVHALIGAIGAMPCLHKVSVPLELVTPDVLDALAALPNLHTLILTPATSPLVWEVVDLPSFIFSVTPDDSASSRETSQGSWSPGPRAQGQAELLDELSPMAHLQDLPFVCDAPRPIPHVEISRFSTLHNLQTSAASWAEVATIVRNMEPGLRHLVVFLPQAQSSLETAALETLLAYCPNANIDVRYV</sequence>
<dbReference type="OrthoDB" id="3235891at2759"/>
<feature type="region of interest" description="Disordered" evidence="1">
    <location>
        <begin position="163"/>
        <end position="184"/>
    </location>
</feature>
<accession>A0A166K6P9</accession>
<feature type="compositionally biased region" description="Polar residues" evidence="1">
    <location>
        <begin position="163"/>
        <end position="177"/>
    </location>
</feature>
<dbReference type="AlphaFoldDB" id="A0A166K6P9"/>
<evidence type="ECO:0000313" key="3">
    <source>
        <dbReference type="Proteomes" id="UP000076532"/>
    </source>
</evidence>
<protein>
    <submittedName>
        <fullName evidence="2">Uncharacterized protein</fullName>
    </submittedName>
</protein>
<name>A0A166K6P9_9AGAM</name>
<organism evidence="2 3">
    <name type="scientific">Athelia psychrophila</name>
    <dbReference type="NCBI Taxonomy" id="1759441"/>
    <lineage>
        <taxon>Eukaryota</taxon>
        <taxon>Fungi</taxon>
        <taxon>Dikarya</taxon>
        <taxon>Basidiomycota</taxon>
        <taxon>Agaricomycotina</taxon>
        <taxon>Agaricomycetes</taxon>
        <taxon>Agaricomycetidae</taxon>
        <taxon>Atheliales</taxon>
        <taxon>Atheliaceae</taxon>
        <taxon>Athelia</taxon>
    </lineage>
</organism>
<evidence type="ECO:0000256" key="1">
    <source>
        <dbReference type="SAM" id="MobiDB-lite"/>
    </source>
</evidence>
<proteinExistence type="predicted"/>
<reference evidence="2 3" key="1">
    <citation type="journal article" date="2016" name="Mol. Biol. Evol.">
        <title>Comparative Genomics of Early-Diverging Mushroom-Forming Fungi Provides Insights into the Origins of Lignocellulose Decay Capabilities.</title>
        <authorList>
            <person name="Nagy L.G."/>
            <person name="Riley R."/>
            <person name="Tritt A."/>
            <person name="Adam C."/>
            <person name="Daum C."/>
            <person name="Floudas D."/>
            <person name="Sun H."/>
            <person name="Yadav J.S."/>
            <person name="Pangilinan J."/>
            <person name="Larsson K.H."/>
            <person name="Matsuura K."/>
            <person name="Barry K."/>
            <person name="Labutti K."/>
            <person name="Kuo R."/>
            <person name="Ohm R.A."/>
            <person name="Bhattacharya S.S."/>
            <person name="Shirouzu T."/>
            <person name="Yoshinaga Y."/>
            <person name="Martin F.M."/>
            <person name="Grigoriev I.V."/>
            <person name="Hibbett D.S."/>
        </authorList>
    </citation>
    <scope>NUCLEOTIDE SEQUENCE [LARGE SCALE GENOMIC DNA]</scope>
    <source>
        <strain evidence="2 3">CBS 109695</strain>
    </source>
</reference>
<gene>
    <name evidence="2" type="ORF">FIBSPDRAFT_503999</name>
</gene>
<keyword evidence="3" id="KW-1185">Reference proteome</keyword>
<evidence type="ECO:0000313" key="2">
    <source>
        <dbReference type="EMBL" id="KZP21588.1"/>
    </source>
</evidence>